<feature type="active site" evidence="3">
    <location>
        <position position="245"/>
    </location>
</feature>
<dbReference type="PROSITE" id="PS00070">
    <property type="entry name" value="ALDEHYDE_DEHYDR_CYS"/>
    <property type="match status" value="1"/>
</dbReference>
<proteinExistence type="inferred from homology"/>
<dbReference type="Proteomes" id="UP000184609">
    <property type="component" value="Unassembled WGS sequence"/>
</dbReference>
<evidence type="ECO:0000256" key="3">
    <source>
        <dbReference type="PROSITE-ProRule" id="PRU10007"/>
    </source>
</evidence>
<keyword evidence="2 4" id="KW-0560">Oxidoreductase</keyword>
<evidence type="ECO:0000313" key="7">
    <source>
        <dbReference type="Proteomes" id="UP000184609"/>
    </source>
</evidence>
<evidence type="ECO:0000259" key="5">
    <source>
        <dbReference type="Pfam" id="PF00171"/>
    </source>
</evidence>
<dbReference type="InterPro" id="IPR015590">
    <property type="entry name" value="Aldehyde_DH_dom"/>
</dbReference>
<dbReference type="STRING" id="1073327.SAMN04488108_1857"/>
<dbReference type="OrthoDB" id="973869at2"/>
<name>A0A1M7ZAY4_9BACT</name>
<organism evidence="6 7">
    <name type="scientific">Algoriphagus zhangzhouensis</name>
    <dbReference type="NCBI Taxonomy" id="1073327"/>
    <lineage>
        <taxon>Bacteria</taxon>
        <taxon>Pseudomonadati</taxon>
        <taxon>Bacteroidota</taxon>
        <taxon>Cytophagia</taxon>
        <taxon>Cytophagales</taxon>
        <taxon>Cyclobacteriaceae</taxon>
        <taxon>Algoriphagus</taxon>
    </lineage>
</organism>
<dbReference type="InterPro" id="IPR029510">
    <property type="entry name" value="Ald_DH_CS_GLU"/>
</dbReference>
<dbReference type="GO" id="GO:0016620">
    <property type="term" value="F:oxidoreductase activity, acting on the aldehyde or oxo group of donors, NAD or NADP as acceptor"/>
    <property type="evidence" value="ECO:0007669"/>
    <property type="project" value="InterPro"/>
</dbReference>
<accession>A0A1M7ZAY4</accession>
<dbReference type="AlphaFoldDB" id="A0A1M7ZAY4"/>
<dbReference type="FunFam" id="3.40.605.10:FF:000007">
    <property type="entry name" value="NAD/NADP-dependent betaine aldehyde dehydrogenase"/>
    <property type="match status" value="1"/>
</dbReference>
<dbReference type="InterPro" id="IPR016160">
    <property type="entry name" value="Ald_DH_CS_CYS"/>
</dbReference>
<dbReference type="Gene3D" id="3.40.309.10">
    <property type="entry name" value="Aldehyde Dehydrogenase, Chain A, domain 2"/>
    <property type="match status" value="1"/>
</dbReference>
<dbReference type="FunFam" id="3.40.605.10:FF:000026">
    <property type="entry name" value="Aldehyde dehydrogenase, putative"/>
    <property type="match status" value="1"/>
</dbReference>
<dbReference type="Gene3D" id="3.40.605.10">
    <property type="entry name" value="Aldehyde Dehydrogenase, Chain A, domain 1"/>
    <property type="match status" value="1"/>
</dbReference>
<reference evidence="7" key="1">
    <citation type="submission" date="2016-12" db="EMBL/GenBank/DDBJ databases">
        <authorList>
            <person name="Varghese N."/>
            <person name="Submissions S."/>
        </authorList>
    </citation>
    <scope>NUCLEOTIDE SEQUENCE [LARGE SCALE GENOMIC DNA]</scope>
    <source>
        <strain evidence="7">DSM 25035</strain>
    </source>
</reference>
<dbReference type="CDD" id="cd07090">
    <property type="entry name" value="ALDH_F9_TMBADH"/>
    <property type="match status" value="1"/>
</dbReference>
<sequence>MQTIPLFIDNKPVEGIGKSFDNFNPATGEKTHRVTSASQEDFEKAIESAKKGFKVWSSMSPTERGRILHRTSMLLREKNEELASLECQDTGKPIREAIAVDVISGADCLEYYAGLAPALHGEHVNLGGDFAYTKREPLGICAGIGAWNYPIQIACWKAAPALACGNVMIFKPAELTPLTAYKLAEVFKEAGMPDGVFNVIQGDAEVGKMMTAHPAIAKVSITGEVGTGKKVMAASSNTLKHVTLELGGKSPIVIFEDADLDEAVNGALLGNFYTQGEICSNGTRVFVHENIREEFLEKLVARTKELKVGDPTDPKTQLGALINENHFDKVMHYISEGKKEAELILGGNQKEVAGCEGGFFVEPTIFLCDSDDLKIVKEEIFGPVMSVLTFQSEEEVVDRANDTPFGLAAGVYTQNIRKAHRVVGNLQAGMCWINTYNINPVEIPFGGYKQSGIGRENGLAAIEHYSQLKTVYVAMNDLGDPFS</sequence>
<dbReference type="EMBL" id="FRXN01000002">
    <property type="protein sequence ID" value="SHO62085.1"/>
    <property type="molecule type" value="Genomic_DNA"/>
</dbReference>
<dbReference type="FunFam" id="3.40.309.10:FF:000012">
    <property type="entry name" value="Betaine aldehyde dehydrogenase"/>
    <property type="match status" value="1"/>
</dbReference>
<dbReference type="PANTHER" id="PTHR11699">
    <property type="entry name" value="ALDEHYDE DEHYDROGENASE-RELATED"/>
    <property type="match status" value="1"/>
</dbReference>
<dbReference type="InterPro" id="IPR016163">
    <property type="entry name" value="Ald_DH_C"/>
</dbReference>
<keyword evidence="7" id="KW-1185">Reference proteome</keyword>
<dbReference type="InterPro" id="IPR016162">
    <property type="entry name" value="Ald_DH_N"/>
</dbReference>
<evidence type="ECO:0000256" key="2">
    <source>
        <dbReference type="ARBA" id="ARBA00023002"/>
    </source>
</evidence>
<dbReference type="SUPFAM" id="SSF53720">
    <property type="entry name" value="ALDH-like"/>
    <property type="match status" value="1"/>
</dbReference>
<protein>
    <submittedName>
        <fullName evidence="6">Betaine-aldehyde dehydrogenase</fullName>
    </submittedName>
</protein>
<dbReference type="RefSeq" id="WP_073571734.1">
    <property type="nucleotide sequence ID" value="NZ_FRXN01000002.1"/>
</dbReference>
<comment type="similarity">
    <text evidence="1 4">Belongs to the aldehyde dehydrogenase family.</text>
</comment>
<evidence type="ECO:0000313" key="6">
    <source>
        <dbReference type="EMBL" id="SHO62085.1"/>
    </source>
</evidence>
<evidence type="ECO:0000256" key="1">
    <source>
        <dbReference type="ARBA" id="ARBA00009986"/>
    </source>
</evidence>
<feature type="domain" description="Aldehyde dehydrogenase" evidence="5">
    <location>
        <begin position="18"/>
        <end position="471"/>
    </location>
</feature>
<evidence type="ECO:0000256" key="4">
    <source>
        <dbReference type="RuleBase" id="RU003345"/>
    </source>
</evidence>
<dbReference type="PROSITE" id="PS00687">
    <property type="entry name" value="ALDEHYDE_DEHYDR_GLU"/>
    <property type="match status" value="1"/>
</dbReference>
<dbReference type="Pfam" id="PF00171">
    <property type="entry name" value="Aldedh"/>
    <property type="match status" value="1"/>
</dbReference>
<dbReference type="NCBIfam" id="NF009725">
    <property type="entry name" value="PRK13252.1"/>
    <property type="match status" value="1"/>
</dbReference>
<dbReference type="InterPro" id="IPR016161">
    <property type="entry name" value="Ald_DH/histidinol_DH"/>
</dbReference>
<gene>
    <name evidence="6" type="ORF">SAMN04488108_1857</name>
</gene>